<dbReference type="InterPro" id="IPR011764">
    <property type="entry name" value="Biotin_carboxylation_dom"/>
</dbReference>
<dbReference type="SUPFAM" id="SSF56059">
    <property type="entry name" value="Glutathione synthetase ATP-binding domain-like"/>
    <property type="match status" value="1"/>
</dbReference>
<dbReference type="PATRIC" id="fig|135826.4.peg.1740"/>
<dbReference type="InterPro" id="IPR050856">
    <property type="entry name" value="Biotin_carboxylase_complex"/>
</dbReference>
<feature type="domain" description="Biotin carboxylation" evidence="8">
    <location>
        <begin position="1"/>
        <end position="445"/>
    </location>
</feature>
<dbReference type="PROSITE" id="PS50979">
    <property type="entry name" value="BC"/>
    <property type="match status" value="1"/>
</dbReference>
<keyword evidence="10" id="KW-1185">Reference proteome</keyword>
<dbReference type="AlphaFoldDB" id="A0A0C2RJL7"/>
<dbReference type="EC" id="6.3.4.14" evidence="1"/>
<dbReference type="FunFam" id="3.40.50.20:FF:000010">
    <property type="entry name" value="Propionyl-CoA carboxylase subunit alpha"/>
    <property type="match status" value="1"/>
</dbReference>
<dbReference type="PANTHER" id="PTHR18866">
    <property type="entry name" value="CARBOXYLASE:PYRUVATE/ACETYL-COA/PROPIONYL-COA CARBOXYLASE"/>
    <property type="match status" value="1"/>
</dbReference>
<dbReference type="InterPro" id="IPR011761">
    <property type="entry name" value="ATP-grasp"/>
</dbReference>
<dbReference type="GO" id="GO:0046872">
    <property type="term" value="F:metal ion binding"/>
    <property type="evidence" value="ECO:0007669"/>
    <property type="project" value="InterPro"/>
</dbReference>
<dbReference type="InterPro" id="IPR016185">
    <property type="entry name" value="PreATP-grasp_dom_sf"/>
</dbReference>
<gene>
    <name evidence="9" type="ORF">KP77_17450</name>
</gene>
<keyword evidence="5" id="KW-0092">Biotin</keyword>
<dbReference type="STRING" id="135826.KP77_17450"/>
<sequence>MRKILIANRGEIALRIIKTCKRMDIKTVAVYSDADQDLPYVEAADTAEHIGPPPVAQSYLHIERLLEIAAKEKVDAIHPGYGLLSENAEFAERIEKEGYIFIGPSSEVMKKMGDKIEARKTMAEAGVPVVPGYESESMTLEDACKEAGRIGYPVMLKASSGGGGVGMVLCDDEQALTQHFEPTIKRSQTYFGSGKLFIEKYIPKARHIEVQIFGSAEGKVFHLFERNCSIQRRNQKVIEESPSPSLTQPAKDKLYDLAVRAAEAVNYKNAGTIECILDADENPYFLEMNTRLQVEHPVTEEVTGIDLVEWQILTAFNEEIPVHSQKDIQQQGHSIEFRIYAEDPKTFYPSPGTLEKLEFPEGEGIRVDEGYKETNKVTPYYDPMIAKFIVTADSRQSCISQARQAIDSIKVEGVKTNIPVHKAVLDSAEFMDGKYHTQTLTKIKGE</sequence>
<keyword evidence="4 6" id="KW-0067">ATP-binding</keyword>
<dbReference type="Pfam" id="PF00289">
    <property type="entry name" value="Biotin_carb_N"/>
    <property type="match status" value="1"/>
</dbReference>
<reference evidence="9 10" key="1">
    <citation type="submission" date="2015-01" db="EMBL/GenBank/DDBJ databases">
        <title>Genome sequence of Jeotgalibacillus alimentarius.</title>
        <authorList>
            <person name="Goh K.M."/>
            <person name="Chan K.-G."/>
            <person name="Yaakop A.S."/>
            <person name="Ee R."/>
            <person name="Gan H.M."/>
            <person name="Chan C.S."/>
        </authorList>
    </citation>
    <scope>NUCLEOTIDE SEQUENCE [LARGE SCALE GENOMIC DNA]</scope>
    <source>
        <strain evidence="9 10">YKJ-13</strain>
    </source>
</reference>
<dbReference type="RefSeq" id="WP_041122311.1">
    <property type="nucleotide sequence ID" value="NZ_JXRQ01000017.1"/>
</dbReference>
<keyword evidence="3 6" id="KW-0547">Nucleotide-binding</keyword>
<dbReference type="InterPro" id="IPR005482">
    <property type="entry name" value="Biotin_COase_C"/>
</dbReference>
<dbReference type="GO" id="GO:0005524">
    <property type="term" value="F:ATP binding"/>
    <property type="evidence" value="ECO:0007669"/>
    <property type="project" value="UniProtKB-UniRule"/>
</dbReference>
<dbReference type="Pfam" id="PF02786">
    <property type="entry name" value="CPSase_L_D2"/>
    <property type="match status" value="1"/>
</dbReference>
<dbReference type="PANTHER" id="PTHR18866:SF33">
    <property type="entry name" value="METHYLCROTONOYL-COA CARBOXYLASE SUBUNIT ALPHA, MITOCHONDRIAL-RELATED"/>
    <property type="match status" value="1"/>
</dbReference>
<dbReference type="InterPro" id="IPR005479">
    <property type="entry name" value="CPAse_ATP-bd"/>
</dbReference>
<dbReference type="OrthoDB" id="9807469at2"/>
<proteinExistence type="predicted"/>
<dbReference type="InterPro" id="IPR005481">
    <property type="entry name" value="BC-like_N"/>
</dbReference>
<evidence type="ECO:0000256" key="3">
    <source>
        <dbReference type="ARBA" id="ARBA00022741"/>
    </source>
</evidence>
<dbReference type="InterPro" id="IPR011054">
    <property type="entry name" value="Rudment_hybrid_motif"/>
</dbReference>
<evidence type="ECO:0000259" key="8">
    <source>
        <dbReference type="PROSITE" id="PS50979"/>
    </source>
</evidence>
<evidence type="ECO:0000256" key="5">
    <source>
        <dbReference type="ARBA" id="ARBA00023267"/>
    </source>
</evidence>
<dbReference type="PROSITE" id="PS50975">
    <property type="entry name" value="ATP_GRASP"/>
    <property type="match status" value="1"/>
</dbReference>
<organism evidence="9 10">
    <name type="scientific">Jeotgalibacillus alimentarius</name>
    <dbReference type="NCBI Taxonomy" id="135826"/>
    <lineage>
        <taxon>Bacteria</taxon>
        <taxon>Bacillati</taxon>
        <taxon>Bacillota</taxon>
        <taxon>Bacilli</taxon>
        <taxon>Bacillales</taxon>
        <taxon>Caryophanaceae</taxon>
        <taxon>Jeotgalibacillus</taxon>
    </lineage>
</organism>
<feature type="domain" description="ATP-grasp" evidence="7">
    <location>
        <begin position="119"/>
        <end position="316"/>
    </location>
</feature>
<evidence type="ECO:0000259" key="7">
    <source>
        <dbReference type="PROSITE" id="PS50975"/>
    </source>
</evidence>
<dbReference type="EMBL" id="JXRQ01000017">
    <property type="protein sequence ID" value="KIL50370.1"/>
    <property type="molecule type" value="Genomic_DNA"/>
</dbReference>
<dbReference type="SUPFAM" id="SSF52440">
    <property type="entry name" value="PreATP-grasp domain"/>
    <property type="match status" value="1"/>
</dbReference>
<evidence type="ECO:0000313" key="10">
    <source>
        <dbReference type="Proteomes" id="UP000031950"/>
    </source>
</evidence>
<dbReference type="PROSITE" id="PS00867">
    <property type="entry name" value="CPSASE_2"/>
    <property type="match status" value="1"/>
</dbReference>
<evidence type="ECO:0000256" key="2">
    <source>
        <dbReference type="ARBA" id="ARBA00022598"/>
    </source>
</evidence>
<dbReference type="SUPFAM" id="SSF51246">
    <property type="entry name" value="Rudiment single hybrid motif"/>
    <property type="match status" value="1"/>
</dbReference>
<accession>A0A0C2RJL7</accession>
<evidence type="ECO:0000256" key="4">
    <source>
        <dbReference type="ARBA" id="ARBA00022840"/>
    </source>
</evidence>
<evidence type="ECO:0000256" key="6">
    <source>
        <dbReference type="PROSITE-ProRule" id="PRU00409"/>
    </source>
</evidence>
<evidence type="ECO:0000256" key="1">
    <source>
        <dbReference type="ARBA" id="ARBA00013263"/>
    </source>
</evidence>
<dbReference type="GO" id="GO:0004075">
    <property type="term" value="F:biotin carboxylase activity"/>
    <property type="evidence" value="ECO:0007669"/>
    <property type="project" value="UniProtKB-EC"/>
</dbReference>
<name>A0A0C2RJL7_9BACL</name>
<protein>
    <recommendedName>
        <fullName evidence="1">biotin carboxylase</fullName>
        <ecNumber evidence="1">6.3.4.14</ecNumber>
    </recommendedName>
</protein>
<comment type="caution">
    <text evidence="9">The sequence shown here is derived from an EMBL/GenBank/DDBJ whole genome shotgun (WGS) entry which is preliminary data.</text>
</comment>
<keyword evidence="2" id="KW-0436">Ligase</keyword>
<dbReference type="Proteomes" id="UP000031950">
    <property type="component" value="Unassembled WGS sequence"/>
</dbReference>
<dbReference type="PROSITE" id="PS00866">
    <property type="entry name" value="CPSASE_1"/>
    <property type="match status" value="1"/>
</dbReference>
<dbReference type="SMART" id="SM00878">
    <property type="entry name" value="Biotin_carb_C"/>
    <property type="match status" value="1"/>
</dbReference>
<dbReference type="Pfam" id="PF02785">
    <property type="entry name" value="Biotin_carb_C"/>
    <property type="match status" value="1"/>
</dbReference>
<evidence type="ECO:0000313" key="9">
    <source>
        <dbReference type="EMBL" id="KIL50370.1"/>
    </source>
</evidence>
<dbReference type="Gene3D" id="3.30.470.20">
    <property type="entry name" value="ATP-grasp fold, B domain"/>
    <property type="match status" value="1"/>
</dbReference>